<comment type="cofactor">
    <cofactor evidence="1">
        <name>Mn(2+)</name>
        <dbReference type="ChEBI" id="CHEBI:29035"/>
    </cofactor>
</comment>
<keyword evidence="4" id="KW-0378">Hydrolase</keyword>
<gene>
    <name evidence="8" type="ORF">KGMB01110_20470</name>
</gene>
<keyword evidence="6" id="KW-0464">Manganese</keyword>
<keyword evidence="9" id="KW-1185">Reference proteome</keyword>
<dbReference type="InterPro" id="IPR015797">
    <property type="entry name" value="NUDIX_hydrolase-like_dom_sf"/>
</dbReference>
<dbReference type="SUPFAM" id="SSF55811">
    <property type="entry name" value="Nudix"/>
    <property type="match status" value="1"/>
</dbReference>
<dbReference type="EMBL" id="BHGK01000001">
    <property type="protein sequence ID" value="GCA67611.1"/>
    <property type="molecule type" value="Genomic_DNA"/>
</dbReference>
<accession>A0A391P1S7</accession>
<name>A0A391P1S7_9FIRM</name>
<evidence type="ECO:0000313" key="8">
    <source>
        <dbReference type="EMBL" id="GCA67611.1"/>
    </source>
</evidence>
<keyword evidence="3" id="KW-0479">Metal-binding</keyword>
<reference evidence="9" key="1">
    <citation type="submission" date="2018-09" db="EMBL/GenBank/DDBJ databases">
        <title>Draft Genome Sequence of Mediterraneibacter sp. KCTC 15684.</title>
        <authorList>
            <person name="Kim J.S."/>
            <person name="Han K.I."/>
            <person name="Suh M.K."/>
            <person name="Lee K.C."/>
            <person name="Eom M.K."/>
            <person name="Lee J.H."/>
            <person name="Park S.H."/>
            <person name="Kang S.W."/>
            <person name="Park J.E."/>
            <person name="Oh B.S."/>
            <person name="Yu S.Y."/>
            <person name="Choi S.H."/>
            <person name="Lee D.H."/>
            <person name="Yoon H."/>
            <person name="Kim B."/>
            <person name="Yang S.J."/>
            <person name="Lee J.S."/>
        </authorList>
    </citation>
    <scope>NUCLEOTIDE SEQUENCE [LARGE SCALE GENOMIC DNA]</scope>
    <source>
        <strain evidence="9">KCTC 15684</strain>
    </source>
</reference>
<dbReference type="InterPro" id="IPR000086">
    <property type="entry name" value="NUDIX_hydrolase_dom"/>
</dbReference>
<dbReference type="Pfam" id="PF00293">
    <property type="entry name" value="NUDIX"/>
    <property type="match status" value="1"/>
</dbReference>
<feature type="domain" description="Nudix hydrolase" evidence="7">
    <location>
        <begin position="18"/>
        <end position="149"/>
    </location>
</feature>
<proteinExistence type="predicted"/>
<dbReference type="AlphaFoldDB" id="A0A391P1S7"/>
<dbReference type="InterPro" id="IPR045121">
    <property type="entry name" value="CoAse"/>
</dbReference>
<evidence type="ECO:0000256" key="2">
    <source>
        <dbReference type="ARBA" id="ARBA00001946"/>
    </source>
</evidence>
<comment type="cofactor">
    <cofactor evidence="2">
        <name>Mg(2+)</name>
        <dbReference type="ChEBI" id="CHEBI:18420"/>
    </cofactor>
</comment>
<comment type="caution">
    <text evidence="8">The sequence shown here is derived from an EMBL/GenBank/DDBJ whole genome shotgun (WGS) entry which is preliminary data.</text>
</comment>
<dbReference type="GO" id="GO:0010945">
    <property type="term" value="F:coenzyme A diphosphatase activity"/>
    <property type="evidence" value="ECO:0007669"/>
    <property type="project" value="InterPro"/>
</dbReference>
<dbReference type="Gene3D" id="3.90.79.10">
    <property type="entry name" value="Nucleoside Triphosphate Pyrophosphohydrolase"/>
    <property type="match status" value="1"/>
</dbReference>
<dbReference type="GO" id="GO:0046872">
    <property type="term" value="F:metal ion binding"/>
    <property type="evidence" value="ECO:0007669"/>
    <property type="project" value="UniProtKB-KW"/>
</dbReference>
<evidence type="ECO:0000313" key="9">
    <source>
        <dbReference type="Proteomes" id="UP000265643"/>
    </source>
</evidence>
<dbReference type="Proteomes" id="UP000265643">
    <property type="component" value="Unassembled WGS sequence"/>
</dbReference>
<organism evidence="8 9">
    <name type="scientific">Mediterraneibacter butyricigenes</name>
    <dbReference type="NCBI Taxonomy" id="2316025"/>
    <lineage>
        <taxon>Bacteria</taxon>
        <taxon>Bacillati</taxon>
        <taxon>Bacillota</taxon>
        <taxon>Clostridia</taxon>
        <taxon>Lachnospirales</taxon>
        <taxon>Lachnospiraceae</taxon>
        <taxon>Mediterraneibacter</taxon>
    </lineage>
</organism>
<evidence type="ECO:0000256" key="4">
    <source>
        <dbReference type="ARBA" id="ARBA00022801"/>
    </source>
</evidence>
<evidence type="ECO:0000256" key="5">
    <source>
        <dbReference type="ARBA" id="ARBA00022842"/>
    </source>
</evidence>
<dbReference type="RefSeq" id="WP_119298215.1">
    <property type="nucleotide sequence ID" value="NZ_BHGK01000001.1"/>
</dbReference>
<evidence type="ECO:0000256" key="1">
    <source>
        <dbReference type="ARBA" id="ARBA00001936"/>
    </source>
</evidence>
<dbReference type="PANTHER" id="PTHR12992">
    <property type="entry name" value="NUDIX HYDROLASE"/>
    <property type="match status" value="1"/>
</dbReference>
<evidence type="ECO:0000259" key="7">
    <source>
        <dbReference type="PROSITE" id="PS51462"/>
    </source>
</evidence>
<protein>
    <submittedName>
        <fullName evidence="8">Coenzyme A pyrophosphatase</fullName>
    </submittedName>
</protein>
<dbReference type="PANTHER" id="PTHR12992:SF11">
    <property type="entry name" value="MITOCHONDRIAL COENZYME A DIPHOSPHATASE NUDT8"/>
    <property type="match status" value="1"/>
</dbReference>
<sequence length="201" mass="23453">MFEQLKNRVPERIGSENIKQFAVMIPLIRKEDGFHILFEVRSSKLAHQPGEICFPGGKQEGEESPLETAVRETKEELLLNEENIRVYGALDYVLTGSNRRIDACLGELLHYQGQYSESEVASVFMVPLSFFWKQKPERYQNEMRIHLTEDFPLEKIPNGKDYPWTKGNHEVLFYEYEGYIIWGLTAKLLYYNLPLICGEKI</sequence>
<keyword evidence="5" id="KW-0460">Magnesium</keyword>
<dbReference type="PROSITE" id="PS51462">
    <property type="entry name" value="NUDIX"/>
    <property type="match status" value="1"/>
</dbReference>
<evidence type="ECO:0000256" key="6">
    <source>
        <dbReference type="ARBA" id="ARBA00023211"/>
    </source>
</evidence>
<dbReference type="CDD" id="cd03426">
    <property type="entry name" value="NUDIX_CoAse_Nudt7"/>
    <property type="match status" value="1"/>
</dbReference>
<evidence type="ECO:0000256" key="3">
    <source>
        <dbReference type="ARBA" id="ARBA00022723"/>
    </source>
</evidence>